<accession>A0ABR0N6I9</accession>
<proteinExistence type="predicted"/>
<comment type="caution">
    <text evidence="2">The sequence shown here is derived from an EMBL/GenBank/DDBJ whole genome shotgun (WGS) entry which is preliminary data.</text>
</comment>
<evidence type="ECO:0000313" key="3">
    <source>
        <dbReference type="Proteomes" id="UP001358586"/>
    </source>
</evidence>
<evidence type="ECO:0000256" key="1">
    <source>
        <dbReference type="SAM" id="MobiDB-lite"/>
    </source>
</evidence>
<dbReference type="EMBL" id="JARKNE010000011">
    <property type="protein sequence ID" value="KAK5785427.1"/>
    <property type="molecule type" value="Genomic_DNA"/>
</dbReference>
<dbReference type="Proteomes" id="UP001358586">
    <property type="component" value="Chromosome 11"/>
</dbReference>
<reference evidence="2 3" key="1">
    <citation type="submission" date="2023-03" db="EMBL/GenBank/DDBJ databases">
        <title>WGS of Gossypium arboreum.</title>
        <authorList>
            <person name="Yu D."/>
        </authorList>
    </citation>
    <scope>NUCLEOTIDE SEQUENCE [LARGE SCALE GENOMIC DNA]</scope>
    <source>
        <tissue evidence="2">Leaf</tissue>
    </source>
</reference>
<sequence>MAKTRGSIKKATRFVGEHASSTTIVRKLESLRPVQTKELAIFLNKATKEQFHDNMLKRIFHPEQGISLFPQQDLGRLVYKTILKLKQTGILVFPSLVMLLCQQRGIVPRASEEIVENKGPINEASIERMTRGKNAPILKEAKTNKTRKGKAKADSKGTNLNTETSLCHKLKNVEKMVNSINNRAWNSSIVATLGQLSPSPLPKFLVFPPIIQNYDLSSLDDDLEDRDRSVASPPIVQVSEKTKEEESRDIEKCLQKIDCLFQDGIFANQLDTIVEKEVVATKEEVVDEKEEVAEKEKEKEGEDSVEKTIIVPKSVGVNIDNLEQAGTRPALREPEAADDTGIELGTERQFKDHARPKEMKRKCSKNKK</sequence>
<feature type="compositionally biased region" description="Basic and acidic residues" evidence="1">
    <location>
        <begin position="345"/>
        <end position="357"/>
    </location>
</feature>
<feature type="region of interest" description="Disordered" evidence="1">
    <location>
        <begin position="323"/>
        <end position="368"/>
    </location>
</feature>
<keyword evidence="3" id="KW-1185">Reference proteome</keyword>
<evidence type="ECO:0000313" key="2">
    <source>
        <dbReference type="EMBL" id="KAK5785427.1"/>
    </source>
</evidence>
<gene>
    <name evidence="2" type="ORF">PVK06_040011</name>
</gene>
<organism evidence="2 3">
    <name type="scientific">Gossypium arboreum</name>
    <name type="common">Tree cotton</name>
    <name type="synonym">Gossypium nanking</name>
    <dbReference type="NCBI Taxonomy" id="29729"/>
    <lineage>
        <taxon>Eukaryota</taxon>
        <taxon>Viridiplantae</taxon>
        <taxon>Streptophyta</taxon>
        <taxon>Embryophyta</taxon>
        <taxon>Tracheophyta</taxon>
        <taxon>Spermatophyta</taxon>
        <taxon>Magnoliopsida</taxon>
        <taxon>eudicotyledons</taxon>
        <taxon>Gunneridae</taxon>
        <taxon>Pentapetalae</taxon>
        <taxon>rosids</taxon>
        <taxon>malvids</taxon>
        <taxon>Malvales</taxon>
        <taxon>Malvaceae</taxon>
        <taxon>Malvoideae</taxon>
        <taxon>Gossypium</taxon>
    </lineage>
</organism>
<feature type="compositionally biased region" description="Basic residues" evidence="1">
    <location>
        <begin position="358"/>
        <end position="368"/>
    </location>
</feature>
<name>A0ABR0N6I9_GOSAR</name>
<protein>
    <submittedName>
        <fullName evidence="2">Uncharacterized protein</fullName>
    </submittedName>
</protein>